<dbReference type="Pfam" id="PF00083">
    <property type="entry name" value="Sugar_tr"/>
    <property type="match status" value="1"/>
</dbReference>
<evidence type="ECO:0000256" key="4">
    <source>
        <dbReference type="ARBA" id="ARBA00023136"/>
    </source>
</evidence>
<feature type="domain" description="Major facilitator superfamily (MFS) profile" evidence="6">
    <location>
        <begin position="24"/>
        <end position="528"/>
    </location>
</feature>
<organism evidence="7 8">
    <name type="scientific">Galendromus occidentalis</name>
    <name type="common">western predatory mite</name>
    <dbReference type="NCBI Taxonomy" id="34638"/>
    <lineage>
        <taxon>Eukaryota</taxon>
        <taxon>Metazoa</taxon>
        <taxon>Ecdysozoa</taxon>
        <taxon>Arthropoda</taxon>
        <taxon>Chelicerata</taxon>
        <taxon>Arachnida</taxon>
        <taxon>Acari</taxon>
        <taxon>Parasitiformes</taxon>
        <taxon>Mesostigmata</taxon>
        <taxon>Gamasina</taxon>
        <taxon>Phytoseioidea</taxon>
        <taxon>Phytoseiidae</taxon>
        <taxon>Typhlodrominae</taxon>
        <taxon>Galendromus</taxon>
    </lineage>
</organism>
<evidence type="ECO:0000256" key="1">
    <source>
        <dbReference type="ARBA" id="ARBA00004141"/>
    </source>
</evidence>
<feature type="transmembrane region" description="Helical" evidence="5">
    <location>
        <begin position="250"/>
        <end position="269"/>
    </location>
</feature>
<comment type="subcellular location">
    <subcellularLocation>
        <location evidence="1">Membrane</location>
        <topology evidence="1">Multi-pass membrane protein</topology>
    </subcellularLocation>
</comment>
<evidence type="ECO:0000313" key="7">
    <source>
        <dbReference type="Proteomes" id="UP000694867"/>
    </source>
</evidence>
<keyword evidence="2 5" id="KW-0812">Transmembrane</keyword>
<protein>
    <submittedName>
        <fullName evidence="8">Solute carrier family 22 member 8</fullName>
    </submittedName>
</protein>
<dbReference type="InterPro" id="IPR005828">
    <property type="entry name" value="MFS_sugar_transport-like"/>
</dbReference>
<dbReference type="GeneID" id="100897584"/>
<feature type="transmembrane region" description="Helical" evidence="5">
    <location>
        <begin position="222"/>
        <end position="244"/>
    </location>
</feature>
<proteinExistence type="predicted"/>
<dbReference type="SUPFAM" id="SSF103473">
    <property type="entry name" value="MFS general substrate transporter"/>
    <property type="match status" value="1"/>
</dbReference>
<dbReference type="GO" id="GO:0016020">
    <property type="term" value="C:membrane"/>
    <property type="evidence" value="ECO:0007669"/>
    <property type="project" value="UniProtKB-SubCell"/>
</dbReference>
<accession>A0AAJ6VWG0</accession>
<reference evidence="8" key="1">
    <citation type="submission" date="2025-08" db="UniProtKB">
        <authorList>
            <consortium name="RefSeq"/>
        </authorList>
    </citation>
    <scope>IDENTIFICATION</scope>
</reference>
<dbReference type="KEGG" id="goe:100897584"/>
<sequence length="541" mass="60029">MTFEDDHSALNELVGGFSNYHVLLFVMIAFRAVPSGWNELLVHLVTPKLQHWCAPYSGFNQTSWKSYAIPADPFGGLEQCTQYHLDSFYRYGHFHYPDRYAPRTECRNGRSFEYFVLGNTATASFDLACESAWLRELLVTADALGAIAGFLIFGRLSDRHGRRKVLLSCAVCTVLFALLDAFSPVYTVFLIGRLFLGAFDAGIFVSSLVLFIELIPPHLRSYVNVGVGLAFTLPMPILGLLAWLIQDFRYLHLCLALAYTAFVFVVPLVKESPRWLISQGYSTEAQESLEAIIKFNGRRPPNPSRLIEILEEKRPVPDVSVQSTQTLLLSGILSASALALSTDFLSIHRASDPDSTLRHDDPYARYHGYSEFYAGYPKSGYRINSALLWFFICNCFAEVIGSILGIAANHFFNRRITQWIAVAAAACCFILCCALLFGKGRYWFLILALFPRLALHVARYTGILVVTETAPTAKRCSVVGIALACATLVRALSFGLLALGASESGVLPICAMSIAALAGLVWFSRETKNLPLPDSWEETAE</sequence>
<feature type="transmembrane region" description="Helical" evidence="5">
    <location>
        <begin position="165"/>
        <end position="189"/>
    </location>
</feature>
<dbReference type="Gene3D" id="1.20.1250.20">
    <property type="entry name" value="MFS general substrate transporter like domains"/>
    <property type="match status" value="1"/>
</dbReference>
<dbReference type="AlphaFoldDB" id="A0AAJ6VWG0"/>
<keyword evidence="3 5" id="KW-1133">Transmembrane helix</keyword>
<feature type="transmembrane region" description="Helical" evidence="5">
    <location>
        <begin position="505"/>
        <end position="523"/>
    </location>
</feature>
<dbReference type="GO" id="GO:0022857">
    <property type="term" value="F:transmembrane transporter activity"/>
    <property type="evidence" value="ECO:0007669"/>
    <property type="project" value="InterPro"/>
</dbReference>
<evidence type="ECO:0000256" key="2">
    <source>
        <dbReference type="ARBA" id="ARBA00022692"/>
    </source>
</evidence>
<feature type="transmembrane region" description="Helical" evidence="5">
    <location>
        <begin position="132"/>
        <end position="153"/>
    </location>
</feature>
<feature type="transmembrane region" description="Helical" evidence="5">
    <location>
        <begin position="386"/>
        <end position="407"/>
    </location>
</feature>
<feature type="transmembrane region" description="Helical" evidence="5">
    <location>
        <begin position="478"/>
        <end position="499"/>
    </location>
</feature>
<dbReference type="InterPro" id="IPR036259">
    <property type="entry name" value="MFS_trans_sf"/>
</dbReference>
<dbReference type="InterPro" id="IPR020846">
    <property type="entry name" value="MFS_dom"/>
</dbReference>
<evidence type="ECO:0000256" key="3">
    <source>
        <dbReference type="ARBA" id="ARBA00022989"/>
    </source>
</evidence>
<feature type="transmembrane region" description="Helical" evidence="5">
    <location>
        <begin position="443"/>
        <end position="466"/>
    </location>
</feature>
<keyword evidence="7" id="KW-1185">Reference proteome</keyword>
<keyword evidence="4 5" id="KW-0472">Membrane</keyword>
<feature type="transmembrane region" description="Helical" evidence="5">
    <location>
        <begin position="419"/>
        <end position="437"/>
    </location>
</feature>
<evidence type="ECO:0000256" key="5">
    <source>
        <dbReference type="SAM" id="Phobius"/>
    </source>
</evidence>
<dbReference type="RefSeq" id="XP_003740152.1">
    <property type="nucleotide sequence ID" value="XM_003740104.2"/>
</dbReference>
<dbReference type="Proteomes" id="UP000694867">
    <property type="component" value="Unplaced"/>
</dbReference>
<feature type="transmembrane region" description="Helical" evidence="5">
    <location>
        <begin position="195"/>
        <end position="215"/>
    </location>
</feature>
<dbReference type="PROSITE" id="PS50850">
    <property type="entry name" value="MFS"/>
    <property type="match status" value="1"/>
</dbReference>
<name>A0AAJ6VWG0_9ACAR</name>
<dbReference type="PANTHER" id="PTHR24064">
    <property type="entry name" value="SOLUTE CARRIER FAMILY 22 MEMBER"/>
    <property type="match status" value="1"/>
</dbReference>
<evidence type="ECO:0000313" key="8">
    <source>
        <dbReference type="RefSeq" id="XP_003740152.1"/>
    </source>
</evidence>
<evidence type="ECO:0000259" key="6">
    <source>
        <dbReference type="PROSITE" id="PS50850"/>
    </source>
</evidence>
<gene>
    <name evidence="8" type="primary">LOC100897584</name>
</gene>